<feature type="transmembrane region" description="Helical" evidence="7">
    <location>
        <begin position="38"/>
        <end position="60"/>
    </location>
</feature>
<dbReference type="Pfam" id="PF00254">
    <property type="entry name" value="FKBP_C"/>
    <property type="match status" value="1"/>
</dbReference>
<dbReference type="PROSITE" id="PS50059">
    <property type="entry name" value="FKBP_PPIASE"/>
    <property type="match status" value="1"/>
</dbReference>
<dbReference type="Proteomes" id="UP000234198">
    <property type="component" value="Unassembled WGS sequence"/>
</dbReference>
<evidence type="ECO:0000313" key="10">
    <source>
        <dbReference type="Proteomes" id="UP000234198"/>
    </source>
</evidence>
<evidence type="ECO:0000256" key="3">
    <source>
        <dbReference type="ARBA" id="ARBA00023110"/>
    </source>
</evidence>
<evidence type="ECO:0000256" key="6">
    <source>
        <dbReference type="SAM" id="MobiDB-lite"/>
    </source>
</evidence>
<dbReference type="RefSeq" id="WP_007589257.1">
    <property type="nucleotide sequence ID" value="NZ_PKKM01000001.1"/>
</dbReference>
<keyword evidence="7" id="KW-0472">Membrane</keyword>
<accession>A0A2I1I2X9</accession>
<evidence type="ECO:0000256" key="4">
    <source>
        <dbReference type="ARBA" id="ARBA00023235"/>
    </source>
</evidence>
<evidence type="ECO:0000256" key="7">
    <source>
        <dbReference type="SAM" id="Phobius"/>
    </source>
</evidence>
<sequence length="346" mass="35526">MSTESSSSDSPSTRRVKGSSQRAAARASRSRGSSRGGLFLRIALALVLLLVGGGLTWWALKPAPTDEAALTPEAAAQSTTLPLFDRVAVSGRVGATPTIDIKAPVEIDGFKARVIEEGSGREITEGSPVLVAITAFDASSGRMLSESGRPQMSLGIVGSDEINSDLAMLVTGKREGSRILAFRTITMGDGSPNAMEIDVVDILPSIATGTSVDATVGPMSVEMSPEGPLISHISTLPGGVTTQALIKGDGVQVHEGDRVVAQFTVVGWTDGVVRVSTWETGVPAVVNLNTAMKGLANALVDQKVGSRLAITIPPDLAAGDDTLCVVIDILGTEPGSAPTGDNASQS</sequence>
<keyword evidence="7" id="KW-1133">Transmembrane helix</keyword>
<dbReference type="GO" id="GO:0003755">
    <property type="term" value="F:peptidyl-prolyl cis-trans isomerase activity"/>
    <property type="evidence" value="ECO:0007669"/>
    <property type="project" value="UniProtKB-KW"/>
</dbReference>
<dbReference type="SUPFAM" id="SSF54534">
    <property type="entry name" value="FKBP-like"/>
    <property type="match status" value="1"/>
</dbReference>
<evidence type="ECO:0000256" key="2">
    <source>
        <dbReference type="ARBA" id="ARBA00013194"/>
    </source>
</evidence>
<dbReference type="AlphaFoldDB" id="A0A2I1I2X9"/>
<dbReference type="EMBL" id="PKKM01000001">
    <property type="protein sequence ID" value="PKY65482.1"/>
    <property type="molecule type" value="Genomic_DNA"/>
</dbReference>
<keyword evidence="7" id="KW-0812">Transmembrane</keyword>
<evidence type="ECO:0000259" key="8">
    <source>
        <dbReference type="PROSITE" id="PS50059"/>
    </source>
</evidence>
<feature type="domain" description="PPIase FKBP-type" evidence="8">
    <location>
        <begin position="256"/>
        <end position="320"/>
    </location>
</feature>
<protein>
    <recommendedName>
        <fullName evidence="2 5">peptidylprolyl isomerase</fullName>
        <ecNumber evidence="2 5">5.2.1.8</ecNumber>
    </recommendedName>
</protein>
<proteinExistence type="predicted"/>
<comment type="catalytic activity">
    <reaction evidence="1 5">
        <text>[protein]-peptidylproline (omega=180) = [protein]-peptidylproline (omega=0)</text>
        <dbReference type="Rhea" id="RHEA:16237"/>
        <dbReference type="Rhea" id="RHEA-COMP:10747"/>
        <dbReference type="Rhea" id="RHEA-COMP:10748"/>
        <dbReference type="ChEBI" id="CHEBI:83833"/>
        <dbReference type="ChEBI" id="CHEBI:83834"/>
        <dbReference type="EC" id="5.2.1.8"/>
    </reaction>
</comment>
<keyword evidence="3 5" id="KW-0697">Rotamase</keyword>
<dbReference type="InterPro" id="IPR001179">
    <property type="entry name" value="PPIase_FKBP_dom"/>
</dbReference>
<reference evidence="9 10" key="1">
    <citation type="submission" date="2017-12" db="EMBL/GenBank/DDBJ databases">
        <title>Phylogenetic diversity of female urinary microbiome.</title>
        <authorList>
            <person name="Thomas-White K."/>
            <person name="Wolfe A.J."/>
        </authorList>
    </citation>
    <scope>NUCLEOTIDE SEQUENCE [LARGE SCALE GENOMIC DNA]</scope>
    <source>
        <strain evidence="9 10">UMB0018</strain>
    </source>
</reference>
<organism evidence="9 10">
    <name type="scientific">Schaalia odontolytica</name>
    <dbReference type="NCBI Taxonomy" id="1660"/>
    <lineage>
        <taxon>Bacteria</taxon>
        <taxon>Bacillati</taxon>
        <taxon>Actinomycetota</taxon>
        <taxon>Actinomycetes</taxon>
        <taxon>Actinomycetales</taxon>
        <taxon>Actinomycetaceae</taxon>
        <taxon>Schaalia</taxon>
    </lineage>
</organism>
<evidence type="ECO:0000256" key="1">
    <source>
        <dbReference type="ARBA" id="ARBA00000971"/>
    </source>
</evidence>
<keyword evidence="4 5" id="KW-0413">Isomerase</keyword>
<name>A0A2I1I2X9_9ACTO</name>
<dbReference type="EC" id="5.2.1.8" evidence="2 5"/>
<comment type="caution">
    <text evidence="9">The sequence shown here is derived from an EMBL/GenBank/DDBJ whole genome shotgun (WGS) entry which is preliminary data.</text>
</comment>
<feature type="region of interest" description="Disordered" evidence="6">
    <location>
        <begin position="1"/>
        <end position="29"/>
    </location>
</feature>
<feature type="compositionally biased region" description="Low complexity" evidence="6">
    <location>
        <begin position="1"/>
        <end position="11"/>
    </location>
</feature>
<evidence type="ECO:0000313" key="9">
    <source>
        <dbReference type="EMBL" id="PKY65482.1"/>
    </source>
</evidence>
<dbReference type="Gene3D" id="3.10.50.40">
    <property type="match status" value="1"/>
</dbReference>
<evidence type="ECO:0000256" key="5">
    <source>
        <dbReference type="PROSITE-ProRule" id="PRU00277"/>
    </source>
</evidence>
<gene>
    <name evidence="9" type="ORF">CYJ22_00905</name>
</gene>
<dbReference type="InterPro" id="IPR046357">
    <property type="entry name" value="PPIase_dom_sf"/>
</dbReference>
<feature type="compositionally biased region" description="Low complexity" evidence="6">
    <location>
        <begin position="18"/>
        <end position="29"/>
    </location>
</feature>